<dbReference type="AlphaFoldDB" id="A0A1T4QAK6"/>
<dbReference type="RefSeq" id="WP_078758160.1">
    <property type="nucleotide sequence ID" value="NZ_FUXP01000004.1"/>
</dbReference>
<evidence type="ECO:0008006" key="5">
    <source>
        <dbReference type="Google" id="ProtNLM"/>
    </source>
</evidence>
<feature type="signal peptide" evidence="2">
    <location>
        <begin position="1"/>
        <end position="26"/>
    </location>
</feature>
<dbReference type="STRING" id="1122188.SAMN02745674_01575"/>
<evidence type="ECO:0000256" key="2">
    <source>
        <dbReference type="SAM" id="SignalP"/>
    </source>
</evidence>
<sequence length="220" mass="24308">MNSATLRSISLVLGTGLLAASIPAFAQKQKTVEKKIYCWDENGSKVCGDALPATAVDSARTEFSASGMPTRRVDRALTDEERSEAARLAEQQRLAALEAAAEIRRELAMVESYASEDELQRAFNHRIELIRSSLETSRLGIDGARRSLLSLLQRAAETELAGKPVSKALGNQILAQHHSLRQQQEVLEQQLQEQQAMDEELTSALERYRELKTTDSNGRG</sequence>
<gene>
    <name evidence="3" type="ORF">SAMN02745674_01575</name>
</gene>
<feature type="coiled-coil region" evidence="1">
    <location>
        <begin position="177"/>
        <end position="211"/>
    </location>
</feature>
<keyword evidence="2" id="KW-0732">Signal</keyword>
<reference evidence="3 4" key="1">
    <citation type="submission" date="2017-02" db="EMBL/GenBank/DDBJ databases">
        <authorList>
            <person name="Peterson S.W."/>
        </authorList>
    </citation>
    <scope>NUCLEOTIDE SEQUENCE [LARGE SCALE GENOMIC DNA]</scope>
    <source>
        <strain evidence="3 4">DSM 21749</strain>
    </source>
</reference>
<evidence type="ECO:0000313" key="3">
    <source>
        <dbReference type="EMBL" id="SKA00677.1"/>
    </source>
</evidence>
<dbReference type="EMBL" id="FUXP01000004">
    <property type="protein sequence ID" value="SKA00677.1"/>
    <property type="molecule type" value="Genomic_DNA"/>
</dbReference>
<name>A0A1T4QAK6_9GAMM</name>
<keyword evidence="4" id="KW-1185">Reference proteome</keyword>
<accession>A0A1T4QAK6</accession>
<dbReference type="Proteomes" id="UP000190061">
    <property type="component" value="Unassembled WGS sequence"/>
</dbReference>
<protein>
    <recommendedName>
        <fullName evidence="5">DUF4124 domain-containing protein</fullName>
    </recommendedName>
</protein>
<evidence type="ECO:0000313" key="4">
    <source>
        <dbReference type="Proteomes" id="UP000190061"/>
    </source>
</evidence>
<proteinExistence type="predicted"/>
<keyword evidence="1" id="KW-0175">Coiled coil</keyword>
<feature type="chain" id="PRO_5013386798" description="DUF4124 domain-containing protein" evidence="2">
    <location>
        <begin position="27"/>
        <end position="220"/>
    </location>
</feature>
<dbReference type="OrthoDB" id="5966355at2"/>
<evidence type="ECO:0000256" key="1">
    <source>
        <dbReference type="SAM" id="Coils"/>
    </source>
</evidence>
<organism evidence="3 4">
    <name type="scientific">Lysobacter spongiicola DSM 21749</name>
    <dbReference type="NCBI Taxonomy" id="1122188"/>
    <lineage>
        <taxon>Bacteria</taxon>
        <taxon>Pseudomonadati</taxon>
        <taxon>Pseudomonadota</taxon>
        <taxon>Gammaproteobacteria</taxon>
        <taxon>Lysobacterales</taxon>
        <taxon>Lysobacteraceae</taxon>
        <taxon>Novilysobacter</taxon>
    </lineage>
</organism>